<reference evidence="2" key="1">
    <citation type="submission" date="2022-03" db="EMBL/GenBank/DDBJ databases">
        <title>A functionally conserved STORR gene fusion in Papaver species that diverged 16.8 million years ago.</title>
        <authorList>
            <person name="Catania T."/>
        </authorList>
    </citation>
    <scope>NUCLEOTIDE SEQUENCE</scope>
    <source>
        <strain evidence="2">S-191538</strain>
    </source>
</reference>
<evidence type="ECO:0000313" key="2">
    <source>
        <dbReference type="EMBL" id="MCL7033149.1"/>
    </source>
</evidence>
<dbReference type="AlphaFoldDB" id="A0AA41SBI9"/>
<dbReference type="InterPro" id="IPR023213">
    <property type="entry name" value="CAT-like_dom_sf"/>
</dbReference>
<dbReference type="InterPro" id="IPR051283">
    <property type="entry name" value="Sec_Metabolite_Acyltrans"/>
</dbReference>
<sequence>MTLTHYYPLSGRMVTKKQDNPPFYGIYVDCSNESVGAEFIHAVVDLSMLDILSPTDVPRIVQSFFALEGAICHDGHTEPLLVVQVTELMDGIFLGFSFSHVLGDGTSFWKFFHAFAEICRNLREASKEAGAQHIKCNISHPPITKRWFMEGNGDPLLINLPFSHHKEFISRYEQPILRERMFHFTKESLAKLKAKANEECNTEHTQISSFQALSALVWRSITKTRHFPPERKTGCRLAINDRFRLNPPLSENYFGNCVQTVCGSTTIGELLEHGIGWAAMLLHEAVKGHTDEKIRGLRKEWMKKPLIYQMGPFFDAASVMMGSSPRFDVYGCDFGLGMAVAARSGFANKFDGKVTSYRGLTGIGSVMLEVCLPPESMSALESDEEFMDSVSPHEIHSQHLADV</sequence>
<name>A0AA41SBI9_PAPNU</name>
<dbReference type="PANTHER" id="PTHR31896:SF12">
    <property type="entry name" value="HXXXD-TYPE ACYL-TRANSFERASE FAMILY PROTEIN"/>
    <property type="match status" value="1"/>
</dbReference>
<dbReference type="PANTHER" id="PTHR31896">
    <property type="entry name" value="FAMILY REGULATORY PROTEIN, PUTATIVE (AFU_ORTHOLOGUE AFUA_3G14730)-RELATED"/>
    <property type="match status" value="1"/>
</dbReference>
<dbReference type="Pfam" id="PF02458">
    <property type="entry name" value="Transferase"/>
    <property type="match status" value="1"/>
</dbReference>
<protein>
    <submittedName>
        <fullName evidence="2">Uncharacterized protein</fullName>
    </submittedName>
</protein>
<accession>A0AA41SBI9</accession>
<gene>
    <name evidence="2" type="ORF">MKW94_029866</name>
</gene>
<evidence type="ECO:0000313" key="3">
    <source>
        <dbReference type="Proteomes" id="UP001177140"/>
    </source>
</evidence>
<dbReference type="Proteomes" id="UP001177140">
    <property type="component" value="Unassembled WGS sequence"/>
</dbReference>
<organism evidence="2 3">
    <name type="scientific">Papaver nudicaule</name>
    <name type="common">Iceland poppy</name>
    <dbReference type="NCBI Taxonomy" id="74823"/>
    <lineage>
        <taxon>Eukaryota</taxon>
        <taxon>Viridiplantae</taxon>
        <taxon>Streptophyta</taxon>
        <taxon>Embryophyta</taxon>
        <taxon>Tracheophyta</taxon>
        <taxon>Spermatophyta</taxon>
        <taxon>Magnoliopsida</taxon>
        <taxon>Ranunculales</taxon>
        <taxon>Papaveraceae</taxon>
        <taxon>Papaveroideae</taxon>
        <taxon>Papaver</taxon>
    </lineage>
</organism>
<dbReference type="Gene3D" id="3.30.559.10">
    <property type="entry name" value="Chloramphenicol acetyltransferase-like domain"/>
    <property type="match status" value="2"/>
</dbReference>
<dbReference type="GO" id="GO:0016740">
    <property type="term" value="F:transferase activity"/>
    <property type="evidence" value="ECO:0007669"/>
    <property type="project" value="UniProtKB-KW"/>
</dbReference>
<keyword evidence="1" id="KW-0808">Transferase</keyword>
<dbReference type="EMBL" id="JAJJMA010131068">
    <property type="protein sequence ID" value="MCL7033149.1"/>
    <property type="molecule type" value="Genomic_DNA"/>
</dbReference>
<keyword evidence="3" id="KW-1185">Reference proteome</keyword>
<comment type="caution">
    <text evidence="2">The sequence shown here is derived from an EMBL/GenBank/DDBJ whole genome shotgun (WGS) entry which is preliminary data.</text>
</comment>
<proteinExistence type="predicted"/>
<evidence type="ECO:0000256" key="1">
    <source>
        <dbReference type="ARBA" id="ARBA00022679"/>
    </source>
</evidence>